<protein>
    <submittedName>
        <fullName evidence="2">Uncharacterized protein</fullName>
    </submittedName>
</protein>
<feature type="compositionally biased region" description="Basic and acidic residues" evidence="1">
    <location>
        <begin position="183"/>
        <end position="195"/>
    </location>
</feature>
<proteinExistence type="predicted"/>
<evidence type="ECO:0000256" key="1">
    <source>
        <dbReference type="SAM" id="MobiDB-lite"/>
    </source>
</evidence>
<evidence type="ECO:0000313" key="2">
    <source>
        <dbReference type="EMBL" id="CAD8464974.1"/>
    </source>
</evidence>
<feature type="compositionally biased region" description="Basic residues" evidence="1">
    <location>
        <begin position="198"/>
        <end position="219"/>
    </location>
</feature>
<feature type="region of interest" description="Disordered" evidence="1">
    <location>
        <begin position="180"/>
        <end position="219"/>
    </location>
</feature>
<reference evidence="2" key="1">
    <citation type="submission" date="2021-01" db="EMBL/GenBank/DDBJ databases">
        <authorList>
            <person name="Corre E."/>
            <person name="Pelletier E."/>
            <person name="Niang G."/>
            <person name="Scheremetjew M."/>
            <person name="Finn R."/>
            <person name="Kale V."/>
            <person name="Holt S."/>
            <person name="Cochrane G."/>
            <person name="Meng A."/>
            <person name="Brown T."/>
            <person name="Cohen L."/>
        </authorList>
    </citation>
    <scope>NUCLEOTIDE SEQUENCE</scope>
    <source>
        <strain evidence="2">CCMP2058</strain>
    </source>
</reference>
<accession>A0A7S0H7A9</accession>
<feature type="region of interest" description="Disordered" evidence="1">
    <location>
        <begin position="141"/>
        <end position="161"/>
    </location>
</feature>
<name>A0A7S0H7A9_9EUKA</name>
<dbReference type="EMBL" id="HBEM01034991">
    <property type="protein sequence ID" value="CAD8464974.1"/>
    <property type="molecule type" value="Transcribed_RNA"/>
</dbReference>
<gene>
    <name evidence="2" type="ORF">LAMO00422_LOCUS23941</name>
</gene>
<organism evidence="2">
    <name type="scientific">Amorphochlora amoebiformis</name>
    <dbReference type="NCBI Taxonomy" id="1561963"/>
    <lineage>
        <taxon>Eukaryota</taxon>
        <taxon>Sar</taxon>
        <taxon>Rhizaria</taxon>
        <taxon>Cercozoa</taxon>
        <taxon>Chlorarachniophyceae</taxon>
        <taxon>Amorphochlora</taxon>
    </lineage>
</organism>
<sequence length="219" mass="25063">MGLCTTWFEGNQREILSSAVIQMVCNVYNVAINSKELNEEIGTSERTIRERMAAIRNKLVEMTVALPVDVNEDNAWAHLFYIIDEIEIITYVHQAALNVSRLLGWRKVCRATNYNLPPAPSSIPPLLTRNPLRSLAEENMGVLREGGGEERKDTENEEKEETFVAEHVNTAEQQEMVATEMAAQERDLHLQKESRTASSKRKSKRKAPKLRVPKRMRMR</sequence>
<dbReference type="AlphaFoldDB" id="A0A7S0H7A9"/>